<evidence type="ECO:0000313" key="1">
    <source>
        <dbReference type="EMBL" id="MFD0950201.1"/>
    </source>
</evidence>
<evidence type="ECO:0008006" key="3">
    <source>
        <dbReference type="Google" id="ProtNLM"/>
    </source>
</evidence>
<name>A0ABW3HFF8_9GAMM</name>
<dbReference type="EMBL" id="JBHTIT010000001">
    <property type="protein sequence ID" value="MFD0950201.1"/>
    <property type="molecule type" value="Genomic_DNA"/>
</dbReference>
<keyword evidence="2" id="KW-1185">Reference proteome</keyword>
<reference evidence="2" key="1">
    <citation type="journal article" date="2019" name="Int. J. Syst. Evol. Microbiol.">
        <title>The Global Catalogue of Microorganisms (GCM) 10K type strain sequencing project: providing services to taxonomists for standard genome sequencing and annotation.</title>
        <authorList>
            <consortium name="The Broad Institute Genomics Platform"/>
            <consortium name="The Broad Institute Genome Sequencing Center for Infectious Disease"/>
            <person name="Wu L."/>
            <person name="Ma J."/>
        </authorList>
    </citation>
    <scope>NUCLEOTIDE SEQUENCE [LARGE SCALE GENOMIC DNA]</scope>
    <source>
        <strain evidence="2">CCUG 63419</strain>
    </source>
</reference>
<comment type="caution">
    <text evidence="1">The sequence shown here is derived from an EMBL/GenBank/DDBJ whole genome shotgun (WGS) entry which is preliminary data.</text>
</comment>
<protein>
    <recommendedName>
        <fullName evidence="3">Cytochrome oxidase Cu insertion factor (SCO1/SenC/PrrC family)</fullName>
    </recommendedName>
</protein>
<accession>A0ABW3HFF8</accession>
<dbReference type="Proteomes" id="UP001597044">
    <property type="component" value="Unassembled WGS sequence"/>
</dbReference>
<organism evidence="1 2">
    <name type="scientific">Paraperlucidibaca wandonensis</name>
    <dbReference type="NCBI Taxonomy" id="1268273"/>
    <lineage>
        <taxon>Bacteria</taxon>
        <taxon>Pseudomonadati</taxon>
        <taxon>Pseudomonadota</taxon>
        <taxon>Gammaproteobacteria</taxon>
        <taxon>Moraxellales</taxon>
        <taxon>Moraxellaceae</taxon>
        <taxon>Paraperlucidibaca</taxon>
    </lineage>
</organism>
<evidence type="ECO:0000313" key="2">
    <source>
        <dbReference type="Proteomes" id="UP001597044"/>
    </source>
</evidence>
<proteinExistence type="predicted"/>
<sequence length="197" mass="22086">MSKQKKPVARRNRWLLLGFLATFIVPIIVGQLAYDGSWFRGGQTNKGELINPPLASSNYGWQTKNTDAPALDARWWVVYALPESCNAACQQSIQALPRMHESIGRERERMGILLVAAEGQKALPEWLPESLSNADFVQWVTPTVSGSALTQDSWYIMDPMGWMMLRYAIPSEEAPAILRAQELLDDLLKLLKASRIG</sequence>
<gene>
    <name evidence="1" type="ORF">ACFQ0F_07345</name>
</gene>
<dbReference type="RefSeq" id="WP_379070671.1">
    <property type="nucleotide sequence ID" value="NZ_JBHTIT010000001.1"/>
</dbReference>